<evidence type="ECO:0000256" key="1">
    <source>
        <dbReference type="ARBA" id="ARBA00004141"/>
    </source>
</evidence>
<feature type="transmembrane region" description="Helical" evidence="7">
    <location>
        <begin position="326"/>
        <end position="346"/>
    </location>
</feature>
<dbReference type="OrthoDB" id="277931at2759"/>
<evidence type="ECO:0000256" key="3">
    <source>
        <dbReference type="ARBA" id="ARBA00022692"/>
    </source>
</evidence>
<accession>A0A0D1Z5C4</accession>
<evidence type="ECO:0000256" key="6">
    <source>
        <dbReference type="SAM" id="MobiDB-lite"/>
    </source>
</evidence>
<feature type="region of interest" description="Disordered" evidence="6">
    <location>
        <begin position="1"/>
        <end position="31"/>
    </location>
</feature>
<feature type="transmembrane region" description="Helical" evidence="7">
    <location>
        <begin position="283"/>
        <end position="306"/>
    </location>
</feature>
<dbReference type="PANTHER" id="PTHR17920">
    <property type="entry name" value="TRANSMEMBRANE AND COILED-COIL DOMAIN-CONTAINING PROTEIN 4 TMCO4"/>
    <property type="match status" value="1"/>
</dbReference>
<keyword evidence="5 7" id="KW-0472">Membrane</keyword>
<dbReference type="Proteomes" id="UP000053599">
    <property type="component" value="Unassembled WGS sequence"/>
</dbReference>
<evidence type="ECO:0000313" key="8">
    <source>
        <dbReference type="EMBL" id="KIV82053.1"/>
    </source>
</evidence>
<comment type="subcellular location">
    <subcellularLocation>
        <location evidence="1">Membrane</location>
        <topology evidence="1">Multi-pass membrane protein</topology>
    </subcellularLocation>
</comment>
<dbReference type="Pfam" id="PF05277">
    <property type="entry name" value="DUF726"/>
    <property type="match status" value="1"/>
</dbReference>
<feature type="compositionally biased region" description="Basic and acidic residues" evidence="6">
    <location>
        <begin position="104"/>
        <end position="114"/>
    </location>
</feature>
<dbReference type="InterPro" id="IPR007941">
    <property type="entry name" value="DUF726"/>
</dbReference>
<evidence type="ECO:0000256" key="5">
    <source>
        <dbReference type="ARBA" id="ARBA00023136"/>
    </source>
</evidence>
<evidence type="ECO:0000313" key="9">
    <source>
        <dbReference type="Proteomes" id="UP000053599"/>
    </source>
</evidence>
<dbReference type="HOGENOM" id="CLU_007407_1_0_1"/>
<reference evidence="8 9" key="1">
    <citation type="submission" date="2015-01" db="EMBL/GenBank/DDBJ databases">
        <title>The Genome Sequence of Exophiala sideris CBS121828.</title>
        <authorList>
            <consortium name="The Broad Institute Genomics Platform"/>
            <person name="Cuomo C."/>
            <person name="de Hoog S."/>
            <person name="Gorbushina A."/>
            <person name="Stielow B."/>
            <person name="Teixiera M."/>
            <person name="Abouelleil A."/>
            <person name="Chapman S.B."/>
            <person name="Priest M."/>
            <person name="Young S.K."/>
            <person name="Wortman J."/>
            <person name="Nusbaum C."/>
            <person name="Birren B."/>
        </authorList>
    </citation>
    <scope>NUCLEOTIDE SEQUENCE [LARGE SCALE GENOMIC DNA]</scope>
    <source>
        <strain evidence="8 9">CBS 121828</strain>
    </source>
</reference>
<feature type="region of interest" description="Disordered" evidence="6">
    <location>
        <begin position="61"/>
        <end position="122"/>
    </location>
</feature>
<comment type="similarity">
    <text evidence="2">Belongs to the TMCO4 family.</text>
</comment>
<keyword evidence="4 7" id="KW-1133">Transmembrane helix</keyword>
<evidence type="ECO:0000256" key="4">
    <source>
        <dbReference type="ARBA" id="ARBA00022989"/>
    </source>
</evidence>
<protein>
    <recommendedName>
        <fullName evidence="10">DUF726 domain-containing protein</fullName>
    </recommendedName>
</protein>
<dbReference type="GO" id="GO:0016020">
    <property type="term" value="C:membrane"/>
    <property type="evidence" value="ECO:0007669"/>
    <property type="project" value="UniProtKB-SubCell"/>
</dbReference>
<dbReference type="InterPro" id="IPR029058">
    <property type="entry name" value="AB_hydrolase_fold"/>
</dbReference>
<dbReference type="Gene3D" id="3.40.50.1820">
    <property type="entry name" value="alpha/beta hydrolase"/>
    <property type="match status" value="1"/>
</dbReference>
<gene>
    <name evidence="8" type="ORF">PV11_04189</name>
</gene>
<dbReference type="EMBL" id="KN846952">
    <property type="protein sequence ID" value="KIV82053.1"/>
    <property type="molecule type" value="Genomic_DNA"/>
</dbReference>
<feature type="transmembrane region" description="Helical" evidence="7">
    <location>
        <begin position="447"/>
        <end position="467"/>
    </location>
</feature>
<feature type="region of interest" description="Disordered" evidence="6">
    <location>
        <begin position="151"/>
        <end position="175"/>
    </location>
</feature>
<proteinExistence type="inferred from homology"/>
<evidence type="ECO:0000256" key="7">
    <source>
        <dbReference type="SAM" id="Phobius"/>
    </source>
</evidence>
<feature type="compositionally biased region" description="Polar residues" evidence="6">
    <location>
        <begin position="17"/>
        <end position="31"/>
    </location>
</feature>
<evidence type="ECO:0000256" key="2">
    <source>
        <dbReference type="ARBA" id="ARBA00009824"/>
    </source>
</evidence>
<organism evidence="8 9">
    <name type="scientific">Exophiala sideris</name>
    <dbReference type="NCBI Taxonomy" id="1016849"/>
    <lineage>
        <taxon>Eukaryota</taxon>
        <taxon>Fungi</taxon>
        <taxon>Dikarya</taxon>
        <taxon>Ascomycota</taxon>
        <taxon>Pezizomycotina</taxon>
        <taxon>Eurotiomycetes</taxon>
        <taxon>Chaetothyriomycetidae</taxon>
        <taxon>Chaetothyriales</taxon>
        <taxon>Herpotrichiellaceae</taxon>
        <taxon>Exophiala</taxon>
    </lineage>
</organism>
<dbReference type="PANTHER" id="PTHR17920:SF22">
    <property type="entry name" value="DUF726 DOMAIN PROTEIN (AFU_ORTHOLOGUE AFUA_2G12860)"/>
    <property type="match status" value="1"/>
</dbReference>
<sequence>MSFLSDFGSKPRHSSPKTDTQNDQADDQSLATLLTLEQRAELSLLITSTTETMRNDLVKGFDQIPKSDPQKVHASAAEPDLSKLSLEQPGDGSQEAEAEALQQQEREAAKHEEEATVSATPKSEALKRSALEFFDKWSENVVLRVGEVVNSRDERENAQHARKPPSQSNNPQYAPNEWVKAADARLAKIYPPVQTPLANLSHLERSTILKAILLMLLSLEAYRAHSRTLILRLATSLHISAGELSKMEKDTAFGLLAAASKMDAGDSASAAQKASATARKWKVGLASVAGAALIGVTGGLAAPLVAAGVGGLLGGLGLGATAAAGYLGALASSGVLVGGLFGAYGGRMTGQMMDKYAKEIEDFAFLPVKGSVNDSEEKQHERRRLRVTIGITGWLTKEEEVTQPWRVLGDGSEPFALRWELQALQNLGNALSNFISSKAWGYIKKEIIKRTILAGLWSALMLPFGILKVAKLVDSPFGVAKLRAMKAGEVLADALIHKAQGERPVSLVGHSLGARVIYSCLLALARREAFGLVESVVLMGAPVPSDDEVWRSMRSVVTGRVINVYSENDYILAFLYRTSSVQLGIAGLQEIKGAYGVESYDMSQDVTGHLKYQNMVGRILTEVGWTDIDEEELKREQVVLRHIEAQEKQQEKEAEKEAGDDAKS</sequence>
<evidence type="ECO:0008006" key="10">
    <source>
        <dbReference type="Google" id="ProtNLM"/>
    </source>
</evidence>
<name>A0A0D1Z5C4_9EURO</name>
<dbReference type="AlphaFoldDB" id="A0A0D1Z5C4"/>
<keyword evidence="3 7" id="KW-0812">Transmembrane</keyword>
<dbReference type="SUPFAM" id="SSF53474">
    <property type="entry name" value="alpha/beta-Hydrolases"/>
    <property type="match status" value="1"/>
</dbReference>